<dbReference type="Pfam" id="PF00892">
    <property type="entry name" value="EamA"/>
    <property type="match status" value="2"/>
</dbReference>
<dbReference type="SUPFAM" id="SSF103481">
    <property type="entry name" value="Multidrug resistance efflux transporter EmrE"/>
    <property type="match status" value="2"/>
</dbReference>
<feature type="transmembrane region" description="Helical" evidence="1">
    <location>
        <begin position="132"/>
        <end position="150"/>
    </location>
</feature>
<comment type="caution">
    <text evidence="3">The sequence shown here is derived from an EMBL/GenBank/DDBJ whole genome shotgun (WGS) entry which is preliminary data.</text>
</comment>
<keyword evidence="1" id="KW-0812">Transmembrane</keyword>
<evidence type="ECO:0000313" key="3">
    <source>
        <dbReference type="EMBL" id="RDD63412.1"/>
    </source>
</evidence>
<gene>
    <name evidence="3" type="ORF">DRB17_02920</name>
</gene>
<dbReference type="InterPro" id="IPR037185">
    <property type="entry name" value="EmrE-like"/>
</dbReference>
<dbReference type="Gene3D" id="1.10.3730.20">
    <property type="match status" value="1"/>
</dbReference>
<dbReference type="PANTHER" id="PTHR22911">
    <property type="entry name" value="ACYL-MALONYL CONDENSING ENZYME-RELATED"/>
    <property type="match status" value="1"/>
</dbReference>
<feature type="transmembrane region" description="Helical" evidence="1">
    <location>
        <begin position="214"/>
        <end position="231"/>
    </location>
</feature>
<feature type="transmembrane region" description="Helical" evidence="1">
    <location>
        <begin position="238"/>
        <end position="262"/>
    </location>
</feature>
<dbReference type="EMBL" id="QPMH01000002">
    <property type="protein sequence ID" value="RDD63412.1"/>
    <property type="molecule type" value="Genomic_DNA"/>
</dbReference>
<dbReference type="Proteomes" id="UP000253941">
    <property type="component" value="Unassembled WGS sequence"/>
</dbReference>
<organism evidence="3 4">
    <name type="scientific">Ferruginivarius sediminum</name>
    <dbReference type="NCBI Taxonomy" id="2661937"/>
    <lineage>
        <taxon>Bacteria</taxon>
        <taxon>Pseudomonadati</taxon>
        <taxon>Pseudomonadota</taxon>
        <taxon>Alphaproteobacteria</taxon>
        <taxon>Rhodospirillales</taxon>
        <taxon>Rhodospirillaceae</taxon>
        <taxon>Ferruginivarius</taxon>
    </lineage>
</organism>
<dbReference type="GO" id="GO:0016020">
    <property type="term" value="C:membrane"/>
    <property type="evidence" value="ECO:0007669"/>
    <property type="project" value="InterPro"/>
</dbReference>
<feature type="transmembrane region" description="Helical" evidence="1">
    <location>
        <begin position="105"/>
        <end position="123"/>
    </location>
</feature>
<keyword evidence="1" id="KW-0472">Membrane</keyword>
<keyword evidence="4" id="KW-1185">Reference proteome</keyword>
<keyword evidence="1" id="KW-1133">Transmembrane helix</keyword>
<feature type="transmembrane region" description="Helical" evidence="1">
    <location>
        <begin position="12"/>
        <end position="29"/>
    </location>
</feature>
<feature type="transmembrane region" description="Helical" evidence="1">
    <location>
        <begin position="82"/>
        <end position="99"/>
    </location>
</feature>
<proteinExistence type="predicted"/>
<name>A0A369TF04_9PROT</name>
<feature type="transmembrane region" description="Helical" evidence="1">
    <location>
        <begin position="41"/>
        <end position="61"/>
    </location>
</feature>
<dbReference type="RefSeq" id="WP_114580666.1">
    <property type="nucleotide sequence ID" value="NZ_QPMH01000002.1"/>
</dbReference>
<feature type="transmembrane region" description="Helical" evidence="1">
    <location>
        <begin position="156"/>
        <end position="174"/>
    </location>
</feature>
<feature type="transmembrane region" description="Helical" evidence="1">
    <location>
        <begin position="268"/>
        <end position="285"/>
    </location>
</feature>
<evidence type="ECO:0000313" key="4">
    <source>
        <dbReference type="Proteomes" id="UP000253941"/>
    </source>
</evidence>
<feature type="domain" description="EamA" evidence="2">
    <location>
        <begin position="14"/>
        <end position="146"/>
    </location>
</feature>
<accession>A0A369TF04</accession>
<evidence type="ECO:0000259" key="2">
    <source>
        <dbReference type="Pfam" id="PF00892"/>
    </source>
</evidence>
<dbReference type="InterPro" id="IPR000620">
    <property type="entry name" value="EamA_dom"/>
</dbReference>
<protein>
    <submittedName>
        <fullName evidence="3">DMT family transporter</fullName>
    </submittedName>
</protein>
<dbReference type="PANTHER" id="PTHR22911:SF103">
    <property type="entry name" value="BLR2811 PROTEIN"/>
    <property type="match status" value="1"/>
</dbReference>
<feature type="transmembrane region" description="Helical" evidence="1">
    <location>
        <begin position="186"/>
        <end position="202"/>
    </location>
</feature>
<dbReference type="AlphaFoldDB" id="A0A369TF04"/>
<reference evidence="3 4" key="1">
    <citation type="submission" date="2018-07" db="EMBL/GenBank/DDBJ databases">
        <title>Venubactetium sediminum gen. nov., sp. nov., isolated from a marine solar saltern.</title>
        <authorList>
            <person name="Wang S."/>
        </authorList>
    </citation>
    <scope>NUCLEOTIDE SEQUENCE [LARGE SCALE GENOMIC DNA]</scope>
    <source>
        <strain evidence="3 4">WD2A32</strain>
    </source>
</reference>
<feature type="domain" description="EamA" evidence="2">
    <location>
        <begin position="156"/>
        <end position="280"/>
    </location>
</feature>
<sequence>MTAHVAAGESRTGLGIAAMIAGIFCMASMDAMAKWLGEGYPVAQVVFFRGLFGLLPVLLLAQWSGGLRLLLPGRPWVHVMRGGLAAAAIFSFFTALQYMPLAEAWAIGFCAPLVVTALSRPLLGEPVGWRRWLAVGVGFLGVLIVVRPGLAAFQPASLLVLVTAVCYGLIMITARKYAATESTPALVFYTTLTPMLLGAAMLPVEWTTPAGLDWVRFVVLGLLGGSAMLLLTQAFRLAPAAVVVPFDYTALIWSTGWGWLIWNDWPDTYDWLGAAVVVGAGLYVMHREARLRRRAAQADALRASEETSTSSG</sequence>
<evidence type="ECO:0000256" key="1">
    <source>
        <dbReference type="SAM" id="Phobius"/>
    </source>
</evidence>